<evidence type="ECO:0000256" key="1">
    <source>
        <dbReference type="ARBA" id="ARBA00004141"/>
    </source>
</evidence>
<evidence type="ECO:0000256" key="4">
    <source>
        <dbReference type="ARBA" id="ARBA00022989"/>
    </source>
</evidence>
<dbReference type="GO" id="GO:0006672">
    <property type="term" value="P:ceramide metabolic process"/>
    <property type="evidence" value="ECO:0007669"/>
    <property type="project" value="InterPro"/>
</dbReference>
<feature type="binding site" evidence="7">
    <location>
        <position position="76"/>
    </location>
    <ligand>
        <name>Zn(2+)</name>
        <dbReference type="ChEBI" id="CHEBI:29105"/>
        <note>catalytic</note>
    </ligand>
</feature>
<feature type="binding site" evidence="7">
    <location>
        <position position="206"/>
    </location>
    <ligand>
        <name>Zn(2+)</name>
        <dbReference type="ChEBI" id="CHEBI:29105"/>
        <note>catalytic</note>
    </ligand>
</feature>
<evidence type="ECO:0000256" key="5">
    <source>
        <dbReference type="ARBA" id="ARBA00023136"/>
    </source>
</evidence>
<evidence type="ECO:0000256" key="8">
    <source>
        <dbReference type="SAM" id="Phobius"/>
    </source>
</evidence>
<dbReference type="GO" id="GO:0016020">
    <property type="term" value="C:membrane"/>
    <property type="evidence" value="ECO:0007669"/>
    <property type="project" value="UniProtKB-SubCell"/>
</dbReference>
<keyword evidence="4 8" id="KW-1133">Transmembrane helix</keyword>
<organism evidence="9 10">
    <name type="scientific">Microvenator marinus</name>
    <dbReference type="NCBI Taxonomy" id="2600177"/>
    <lineage>
        <taxon>Bacteria</taxon>
        <taxon>Deltaproteobacteria</taxon>
        <taxon>Bradymonadales</taxon>
        <taxon>Microvenatoraceae</taxon>
        <taxon>Microvenator</taxon>
    </lineage>
</organism>
<evidence type="ECO:0000256" key="6">
    <source>
        <dbReference type="PIRSR" id="PIRSR608901-1"/>
    </source>
</evidence>
<feature type="transmembrane region" description="Helical" evidence="8">
    <location>
        <begin position="89"/>
        <end position="106"/>
    </location>
</feature>
<feature type="transmembrane region" description="Helical" evidence="8">
    <location>
        <begin position="34"/>
        <end position="51"/>
    </location>
</feature>
<evidence type="ECO:0000313" key="10">
    <source>
        <dbReference type="Proteomes" id="UP000321595"/>
    </source>
</evidence>
<keyword evidence="2 8" id="KW-0812">Transmembrane</keyword>
<feature type="binding site" evidence="6">
    <location>
        <position position="21"/>
    </location>
    <ligand>
        <name>Ca(2+)</name>
        <dbReference type="ChEBI" id="CHEBI:29108"/>
    </ligand>
</feature>
<dbReference type="InterPro" id="IPR008901">
    <property type="entry name" value="ACER"/>
</dbReference>
<keyword evidence="6" id="KW-0479">Metal-binding</keyword>
<evidence type="ECO:0000256" key="7">
    <source>
        <dbReference type="PIRSR" id="PIRSR608901-2"/>
    </source>
</evidence>
<proteinExistence type="predicted"/>
<gene>
    <name evidence="9" type="ORF">FRD01_22955</name>
</gene>
<reference evidence="9 10" key="1">
    <citation type="submission" date="2019-08" db="EMBL/GenBank/DDBJ databases">
        <authorList>
            <person name="Liang Q."/>
        </authorList>
    </citation>
    <scope>NUCLEOTIDE SEQUENCE [LARGE SCALE GENOMIC DNA]</scope>
    <source>
        <strain evidence="9 10">V1718</strain>
    </source>
</reference>
<sequence length="233" mass="25746">MNPKHPCPWDNWDPGTVQFCEERLCAWIAEPSNTWSSLAYVIIGLITLWAWRKGPSIGVAVSVANIMIGIGSFFFHASGTFAGEVVDQIGMFMLSVLILVSSAAQAQGRSSSWAVKAYVIGVVVSTAAILVVRPLGIPIFAVQLLIGLGWQLKLWKQVSEPEKEAFKIFIAALGLFFFSLFIWALDITGIVCDPTNHFITGHAIWHVCNAVCIWRIGVFYRERFQPRSSSDLA</sequence>
<keyword evidence="7" id="KW-0862">Zinc</keyword>
<dbReference type="Proteomes" id="UP000321595">
    <property type="component" value="Chromosome"/>
</dbReference>
<dbReference type="Pfam" id="PF05875">
    <property type="entry name" value="Ceramidase"/>
    <property type="match status" value="1"/>
</dbReference>
<feature type="binding site" evidence="6">
    <location>
        <position position="30"/>
    </location>
    <ligand>
        <name>Ca(2+)</name>
        <dbReference type="ChEBI" id="CHEBI:29108"/>
    </ligand>
</feature>
<keyword evidence="3" id="KW-0378">Hydrolase</keyword>
<dbReference type="KEGG" id="bbae:FRD01_22955"/>
<feature type="binding site" evidence="7">
    <location>
        <position position="202"/>
    </location>
    <ligand>
        <name>Zn(2+)</name>
        <dbReference type="ChEBI" id="CHEBI:29105"/>
        <note>catalytic</note>
    </ligand>
</feature>
<keyword evidence="6" id="KW-0106">Calcium</keyword>
<name>A0A5B8XWV8_9DELT</name>
<accession>A0A5B8XWV8</accession>
<dbReference type="GO" id="GO:0016811">
    <property type="term" value="F:hydrolase activity, acting on carbon-nitrogen (but not peptide) bonds, in linear amides"/>
    <property type="evidence" value="ECO:0007669"/>
    <property type="project" value="InterPro"/>
</dbReference>
<dbReference type="AlphaFoldDB" id="A0A5B8XWV8"/>
<evidence type="ECO:0000313" key="9">
    <source>
        <dbReference type="EMBL" id="QED30040.1"/>
    </source>
</evidence>
<dbReference type="GO" id="GO:0046872">
    <property type="term" value="F:metal ion binding"/>
    <property type="evidence" value="ECO:0007669"/>
    <property type="project" value="UniProtKB-KW"/>
</dbReference>
<feature type="transmembrane region" description="Helical" evidence="8">
    <location>
        <begin position="137"/>
        <end position="156"/>
    </location>
</feature>
<feature type="transmembrane region" description="Helical" evidence="8">
    <location>
        <begin position="203"/>
        <end position="220"/>
    </location>
</feature>
<protein>
    <submittedName>
        <fullName evidence="9">Ceramidase</fullName>
    </submittedName>
</protein>
<keyword evidence="5 8" id="KW-0472">Membrane</keyword>
<dbReference type="RefSeq" id="WP_146963372.1">
    <property type="nucleotide sequence ID" value="NZ_CP042467.1"/>
</dbReference>
<feature type="transmembrane region" description="Helical" evidence="8">
    <location>
        <begin position="168"/>
        <end position="191"/>
    </location>
</feature>
<evidence type="ECO:0000256" key="2">
    <source>
        <dbReference type="ARBA" id="ARBA00022692"/>
    </source>
</evidence>
<keyword evidence="10" id="KW-1185">Reference proteome</keyword>
<comment type="subcellular location">
    <subcellularLocation>
        <location evidence="1">Membrane</location>
        <topology evidence="1">Multi-pass membrane protein</topology>
    </subcellularLocation>
</comment>
<dbReference type="EMBL" id="CP042467">
    <property type="protein sequence ID" value="QED30040.1"/>
    <property type="molecule type" value="Genomic_DNA"/>
</dbReference>
<dbReference type="OrthoDB" id="326451at2"/>
<feature type="transmembrane region" description="Helical" evidence="8">
    <location>
        <begin position="113"/>
        <end position="131"/>
    </location>
</feature>
<feature type="transmembrane region" description="Helical" evidence="8">
    <location>
        <begin position="58"/>
        <end position="77"/>
    </location>
</feature>
<evidence type="ECO:0000256" key="3">
    <source>
        <dbReference type="ARBA" id="ARBA00022801"/>
    </source>
</evidence>
<comment type="cofactor">
    <cofactor evidence="7">
        <name>Zn(2+)</name>
        <dbReference type="ChEBI" id="CHEBI:29105"/>
    </cofactor>
</comment>